<dbReference type="Proteomes" id="UP000435323">
    <property type="component" value="Unassembled WGS sequence"/>
</dbReference>
<accession>A0A6N3Z2I7</accession>
<evidence type="ECO:0000313" key="4">
    <source>
        <dbReference type="Proteomes" id="UP000435323"/>
    </source>
</evidence>
<dbReference type="RefSeq" id="WP_005422309.1">
    <property type="nucleotide sequence ID" value="NZ_WOBO01000015.1"/>
</dbReference>
<proteinExistence type="predicted"/>
<comment type="caution">
    <text evidence="3">The sequence shown here is derived from an EMBL/GenBank/DDBJ whole genome shotgun (WGS) entry which is preliminary data.</text>
</comment>
<reference evidence="3 4" key="1">
    <citation type="submission" date="2019-11" db="EMBL/GenBank/DDBJ databases">
        <title>Using colonization assays and comparative genomics to discover symbiosis behaviors and factors in Vibrio fischeri.</title>
        <authorList>
            <person name="Bongrand C."/>
            <person name="Moriano-Gutierrez S."/>
            <person name="Arevalo P."/>
            <person name="Mcfall-Ngai M."/>
            <person name="Visick K."/>
            <person name="Polz M.F."/>
            <person name="Ruby E.G."/>
        </authorList>
    </citation>
    <scope>NUCLEOTIDE SEQUENCE [LARGE SCALE GENOMIC DNA]</scope>
    <source>
        <strain evidence="4">emors.3.2</strain>
    </source>
</reference>
<keyword evidence="1" id="KW-0732">Signal</keyword>
<organism evidence="3 4">
    <name type="scientific">Aliivibrio fischeri</name>
    <name type="common">Vibrio fischeri</name>
    <dbReference type="NCBI Taxonomy" id="668"/>
    <lineage>
        <taxon>Bacteria</taxon>
        <taxon>Pseudomonadati</taxon>
        <taxon>Pseudomonadota</taxon>
        <taxon>Gammaproteobacteria</taxon>
        <taxon>Vibrionales</taxon>
        <taxon>Vibrionaceae</taxon>
        <taxon>Aliivibrio</taxon>
    </lineage>
</organism>
<evidence type="ECO:0000259" key="2">
    <source>
        <dbReference type="Pfam" id="PF07603"/>
    </source>
</evidence>
<evidence type="ECO:0000313" key="3">
    <source>
        <dbReference type="EMBL" id="MUK46327.1"/>
    </source>
</evidence>
<dbReference type="PANTHER" id="PTHR35812">
    <property type="entry name" value="LIPOPROTEIN"/>
    <property type="match status" value="1"/>
</dbReference>
<feature type="chain" id="PRO_5026766238" evidence="1">
    <location>
        <begin position="20"/>
        <end position="186"/>
    </location>
</feature>
<feature type="signal peptide" evidence="1">
    <location>
        <begin position="1"/>
        <end position="19"/>
    </location>
</feature>
<dbReference type="AlphaFoldDB" id="A0A6N3Z2I7"/>
<protein>
    <submittedName>
        <fullName evidence="3">DUF1566 domain-containing protein</fullName>
    </submittedName>
</protein>
<dbReference type="PANTHER" id="PTHR35812:SF1">
    <property type="entry name" value="LIPOPROTEIN"/>
    <property type="match status" value="1"/>
</dbReference>
<evidence type="ECO:0000256" key="1">
    <source>
        <dbReference type="SAM" id="SignalP"/>
    </source>
</evidence>
<gene>
    <name evidence="3" type="ORF">GNP77_13135</name>
</gene>
<dbReference type="Pfam" id="PF07603">
    <property type="entry name" value="Lcl_C"/>
    <property type="match status" value="1"/>
</dbReference>
<dbReference type="InterPro" id="IPR011460">
    <property type="entry name" value="Lcl_C"/>
</dbReference>
<feature type="domain" description="Lcl C-terminal" evidence="2">
    <location>
        <begin position="41"/>
        <end position="183"/>
    </location>
</feature>
<sequence>MKNIFFIAFISFFSITAVAQECNADLPRTAANNRYINLDSGIVIDNLTGLTWMRCPLGKQWNSTNKECRGATQTYFWQSALTMIASINDENGNHRLHKFAGIDKWRMPNIKELISLKEAACNSPAMNTKAFGSAFNYDVGDLAGYIWSSTPVNTGNAIYSFDTPNGEVISYNPAQHQLSVLLVADQ</sequence>
<name>A0A6N3Z2I7_ALIFS</name>
<dbReference type="EMBL" id="WOBO01000015">
    <property type="protein sequence ID" value="MUK46327.1"/>
    <property type="molecule type" value="Genomic_DNA"/>
</dbReference>